<dbReference type="Proteomes" id="UP000262427">
    <property type="component" value="Chromosome CM"/>
</dbReference>
<dbReference type="InterPro" id="IPR027278">
    <property type="entry name" value="ACCD_DCysDesulf"/>
</dbReference>
<organism evidence="5 6">
    <name type="scientific">Ralstonia solanacearum</name>
    <name type="common">Pseudomonas solanacearum</name>
    <dbReference type="NCBI Taxonomy" id="305"/>
    <lineage>
        <taxon>Bacteria</taxon>
        <taxon>Pseudomonadati</taxon>
        <taxon>Pseudomonadota</taxon>
        <taxon>Betaproteobacteria</taxon>
        <taxon>Burkholderiales</taxon>
        <taxon>Burkholderiaceae</taxon>
        <taxon>Ralstonia</taxon>
        <taxon>Ralstonia solanacearum species complex</taxon>
    </lineage>
</organism>
<dbReference type="Gene3D" id="3.40.50.1100">
    <property type="match status" value="2"/>
</dbReference>
<dbReference type="PANTHER" id="PTHR43780">
    <property type="entry name" value="1-AMINOCYCLOPROPANE-1-CARBOXYLATE DEAMINASE-RELATED"/>
    <property type="match status" value="1"/>
</dbReference>
<dbReference type="EMBL" id="CP025741">
    <property type="protein sequence ID" value="AYA45226.1"/>
    <property type="molecule type" value="Genomic_DNA"/>
</dbReference>
<feature type="domain" description="Tryptophan synthase beta chain-like PALP" evidence="4">
    <location>
        <begin position="133"/>
        <end position="455"/>
    </location>
</feature>
<proteinExistence type="inferred from homology"/>
<dbReference type="InterPro" id="IPR036052">
    <property type="entry name" value="TrpB-like_PALP_sf"/>
</dbReference>
<dbReference type="InterPro" id="IPR001926">
    <property type="entry name" value="TrpB-like_PALP"/>
</dbReference>
<evidence type="ECO:0000259" key="4">
    <source>
        <dbReference type="Pfam" id="PF00291"/>
    </source>
</evidence>
<dbReference type="Pfam" id="PF00291">
    <property type="entry name" value="PALP"/>
    <property type="match status" value="1"/>
</dbReference>
<comment type="similarity">
    <text evidence="2">Belongs to the ACC deaminase/D-cysteine desulfhydrase family.</text>
</comment>
<evidence type="ECO:0000313" key="6">
    <source>
        <dbReference type="Proteomes" id="UP000262427"/>
    </source>
</evidence>
<sequence>MIGRLSNGALPRDFCNEAIDLQMSHGDSCFWARGRCIGGIRLAETEAINASLWRCSLRNRSLENWHWVETASASKLSTQAPRTTANRQHAYRAAEIGIFARSAFLQVKTTGTSMQLNELELLFSQLPRKRIGFYPTPFHKLENLSRTHGINLFMKREDMAGPGALSGSKMRVAELVIGQALKDGVDTIITQGAYLTNSGMQFATAALVAGLTPILFLTRDEDRHGKLEDYRGNLLLDKLMDVETHYLAAPGSAYVNRPDDKQRVLDAMNARKAELEAEGRKVLIVPTGGAYPSGFPAHVLTFKEMVEQARAVGVELDYIYHTTGTGTALPGMLAAKLLTGHPVEFRSISISHYQPDYWINESIIVERVKAIFRTFSLEPPSDQAILSEIEVDNRFIGENYAVPSAESAAAIKVLAKAEGVFLGPVYTGKGFAGLLEHIRSGKLAPGSNVAFLHTGDTANLFEVPGVVGELKGDTAPVPRPIALAF</sequence>
<dbReference type="GO" id="GO:0019148">
    <property type="term" value="F:D-cysteine desulfhydrase activity"/>
    <property type="evidence" value="ECO:0007669"/>
    <property type="project" value="TreeGrafter"/>
</dbReference>
<name>A0AA86IQW2_RALSL</name>
<evidence type="ECO:0000256" key="2">
    <source>
        <dbReference type="ARBA" id="ARBA00008639"/>
    </source>
</evidence>
<protein>
    <recommendedName>
        <fullName evidence="4">Tryptophan synthase beta chain-like PALP domain-containing protein</fullName>
    </recommendedName>
</protein>
<comment type="cofactor">
    <cofactor evidence="1">
        <name>pyridoxal 5'-phosphate</name>
        <dbReference type="ChEBI" id="CHEBI:597326"/>
    </cofactor>
</comment>
<reference evidence="6" key="1">
    <citation type="submission" date="2018-01" db="EMBL/GenBank/DDBJ databases">
        <title>Raltonia solanacearum P824 infects blueberry.</title>
        <authorList>
            <person name="Bocsanczy A.M."/>
            <person name="Norman D.J."/>
        </authorList>
    </citation>
    <scope>NUCLEOTIDE SEQUENCE [LARGE SCALE GENOMIC DNA]</scope>
    <source>
        <strain evidence="6">P824</strain>
    </source>
</reference>
<dbReference type="AlphaFoldDB" id="A0AA86IQW2"/>
<accession>A0AA86IQW2</accession>
<keyword evidence="3" id="KW-0663">Pyridoxal phosphate</keyword>
<evidence type="ECO:0000256" key="1">
    <source>
        <dbReference type="ARBA" id="ARBA00001933"/>
    </source>
</evidence>
<evidence type="ECO:0000313" key="5">
    <source>
        <dbReference type="EMBL" id="AYA45226.1"/>
    </source>
</evidence>
<gene>
    <name evidence="5" type="ORF">RSP824_01250</name>
</gene>
<evidence type="ECO:0000256" key="3">
    <source>
        <dbReference type="ARBA" id="ARBA00022898"/>
    </source>
</evidence>
<dbReference type="PANTHER" id="PTHR43780:SF2">
    <property type="entry name" value="1-AMINOCYCLOPROPANE-1-CARBOXYLATE DEAMINASE-RELATED"/>
    <property type="match status" value="1"/>
</dbReference>
<dbReference type="SUPFAM" id="SSF53686">
    <property type="entry name" value="Tryptophan synthase beta subunit-like PLP-dependent enzymes"/>
    <property type="match status" value="1"/>
</dbReference>